<evidence type="ECO:0000313" key="2">
    <source>
        <dbReference type="Proteomes" id="UP001225034"/>
    </source>
</evidence>
<keyword evidence="2" id="KW-1185">Reference proteome</keyword>
<evidence type="ECO:0000313" key="1">
    <source>
        <dbReference type="EMBL" id="MDQ0207668.1"/>
    </source>
</evidence>
<sequence length="179" mass="20661">MKIKYLIVFLVTFLVAVGVYSIYSINTLSIYDKTNEAFAKEYATSPDYRILEVRPSNADMPAVLAVFETANQKEIGFIEYTQDKTNIVTLVKNENDVSTLVMNGTHQTSFGAYISPKIAEDIDIAYASYYNEKENQSFVIPIERETQPYYFFISVDADQTQFEWHFLDSDENELFLEEE</sequence>
<dbReference type="EMBL" id="JAUSUA010000003">
    <property type="protein sequence ID" value="MDQ0207668.1"/>
    <property type="molecule type" value="Genomic_DNA"/>
</dbReference>
<organism evidence="1 2">
    <name type="scientific">Alkalicoccobacillus murimartini</name>
    <dbReference type="NCBI Taxonomy" id="171685"/>
    <lineage>
        <taxon>Bacteria</taxon>
        <taxon>Bacillati</taxon>
        <taxon>Bacillota</taxon>
        <taxon>Bacilli</taxon>
        <taxon>Bacillales</taxon>
        <taxon>Bacillaceae</taxon>
        <taxon>Alkalicoccobacillus</taxon>
    </lineage>
</organism>
<comment type="caution">
    <text evidence="1">The sequence shown here is derived from an EMBL/GenBank/DDBJ whole genome shotgun (WGS) entry which is preliminary data.</text>
</comment>
<name>A0ABT9YIH8_9BACI</name>
<evidence type="ECO:0008006" key="3">
    <source>
        <dbReference type="Google" id="ProtNLM"/>
    </source>
</evidence>
<protein>
    <recommendedName>
        <fullName evidence="3">DUF5590 domain-containing protein</fullName>
    </recommendedName>
</protein>
<proteinExistence type="predicted"/>
<dbReference type="Proteomes" id="UP001225034">
    <property type="component" value="Unassembled WGS sequence"/>
</dbReference>
<accession>A0ABT9YIH8</accession>
<reference evidence="1 2" key="1">
    <citation type="submission" date="2023-07" db="EMBL/GenBank/DDBJ databases">
        <title>Genomic Encyclopedia of Type Strains, Phase IV (KMG-IV): sequencing the most valuable type-strain genomes for metagenomic binning, comparative biology and taxonomic classification.</title>
        <authorList>
            <person name="Goeker M."/>
        </authorList>
    </citation>
    <scope>NUCLEOTIDE SEQUENCE [LARGE SCALE GENOMIC DNA]</scope>
    <source>
        <strain evidence="1 2">DSM 19154</strain>
    </source>
</reference>
<gene>
    <name evidence="1" type="ORF">J2S05_002469</name>
</gene>
<dbReference type="RefSeq" id="WP_306983140.1">
    <property type="nucleotide sequence ID" value="NZ_JAUSUA010000003.1"/>
</dbReference>